<dbReference type="PANTHER" id="PTHR44757">
    <property type="entry name" value="DIGUANYLATE CYCLASE DGCP"/>
    <property type="match status" value="1"/>
</dbReference>
<dbReference type="InterPro" id="IPR001633">
    <property type="entry name" value="EAL_dom"/>
</dbReference>
<dbReference type="InterPro" id="IPR003018">
    <property type="entry name" value="GAF"/>
</dbReference>
<sequence>MQTTRTAAPEGGASGLADLLAATLPTGSRLAVAWSDVRIDGGLSHTADAPAALVARARDSLEHVVPDGVDAEVIDAWSDAGTRIALAARLSQPLAPESRKPWLELARRTIGATLAAAQAQTRIESLQKSERLQQALYEIADLAGSGLEMQDMLGRIHDVVGGLMPAENFYIVLYDDIRETLRFLYFADQRDPYVAQPDEELRLDSMDNSLTVALLRHGQPLFGPSKEIRSKLGVPTDQNHGPDSADWLGVPMRREGRVSGAIVVQSYLQASRYTHEDRTLLEYVAQHILTALDRRQAREQLERRVDERTRELQQANMVLQAEIVERQRAEKLQRALYRITELSVTAGSLERFYADVHSIVDELLYARNFYIALLSADGEHIEFPYSVDERDRSRESRHLARGLTEFVLSTGAPLLADRATIADLEASGAVRSFGPLAHCWLGVPLKREDAVVGAIVVQSYTADISFVPRDQALLTFVAHHIDGALARKRAQEHLKAAHAELEFRVEARTGELENANRELRAQIGERVRAEQRLTHQARHDSLTGLPNRVLMLERLDAAIARMSDPQRQRFVVLFLDLDRFKLVNDSAGHAAGDEMLVEAGRRIAGSLGEGTLVARLGGDEFAVLVEEVGDHAAAESLAATLLEELGKPMWIAGRELFPSASIGIALWEPRYLQGEDMLRDADAAMYRAKAHGRDRSALFDEEMRAEATRLLDLEADLRRAILADAFVPHFQPIVRLSDGEVVGNEALLRWNHELHGPLPPGAFIGVGEDSGLIEQVDWLMYRRVFDWMTRHRHGYVSINVSPRHFHSETFAERLLQMLDDAGADPSRLRIEITEVALLDDAPRILRMLNGLRNRGVLVLLDDFGTGFSALSYLHRFPIQALKIDQSFVAGLGGEMHAESLALVRAILALAGTLGIDAIGEGIETAAQRDILRQLGCEFGQGYLYGRPSPEARG</sequence>
<evidence type="ECO:0000259" key="3">
    <source>
        <dbReference type="PROSITE" id="PS50887"/>
    </source>
</evidence>
<accession>A0ABV7UR21</accession>
<dbReference type="RefSeq" id="WP_386706714.1">
    <property type="nucleotide sequence ID" value="NZ_JBHRYF010000001.1"/>
</dbReference>
<keyword evidence="5" id="KW-1185">Reference proteome</keyword>
<name>A0ABV7UR21_9GAMM</name>
<dbReference type="SUPFAM" id="SSF55073">
    <property type="entry name" value="Nucleotide cyclase"/>
    <property type="match status" value="1"/>
</dbReference>
<evidence type="ECO:0000313" key="4">
    <source>
        <dbReference type="EMBL" id="MFC3659400.1"/>
    </source>
</evidence>
<dbReference type="PROSITE" id="PS50887">
    <property type="entry name" value="GGDEF"/>
    <property type="match status" value="1"/>
</dbReference>
<dbReference type="InterPro" id="IPR035919">
    <property type="entry name" value="EAL_sf"/>
</dbReference>
<gene>
    <name evidence="4" type="ORF">ACFOM9_04805</name>
</gene>
<dbReference type="Pfam" id="PF00990">
    <property type="entry name" value="GGDEF"/>
    <property type="match status" value="1"/>
</dbReference>
<dbReference type="SMART" id="SM00267">
    <property type="entry name" value="GGDEF"/>
    <property type="match status" value="1"/>
</dbReference>
<dbReference type="Pfam" id="PF13185">
    <property type="entry name" value="GAF_2"/>
    <property type="match status" value="1"/>
</dbReference>
<keyword evidence="1" id="KW-0175">Coiled coil</keyword>
<dbReference type="SMART" id="SM00052">
    <property type="entry name" value="EAL"/>
    <property type="match status" value="1"/>
</dbReference>
<dbReference type="Gene3D" id="3.30.70.270">
    <property type="match status" value="1"/>
</dbReference>
<dbReference type="PANTHER" id="PTHR44757:SF2">
    <property type="entry name" value="BIOFILM ARCHITECTURE MAINTENANCE PROTEIN MBAA"/>
    <property type="match status" value="1"/>
</dbReference>
<dbReference type="InterPro" id="IPR000160">
    <property type="entry name" value="GGDEF_dom"/>
</dbReference>
<comment type="caution">
    <text evidence="4">The sequence shown here is derived from an EMBL/GenBank/DDBJ whole genome shotgun (WGS) entry which is preliminary data.</text>
</comment>
<feature type="coiled-coil region" evidence="1">
    <location>
        <begin position="498"/>
        <end position="532"/>
    </location>
</feature>
<dbReference type="EMBL" id="JBHRYF010000001">
    <property type="protein sequence ID" value="MFC3659400.1"/>
    <property type="molecule type" value="Genomic_DNA"/>
</dbReference>
<evidence type="ECO:0000313" key="5">
    <source>
        <dbReference type="Proteomes" id="UP001595724"/>
    </source>
</evidence>
<dbReference type="InterPro" id="IPR052155">
    <property type="entry name" value="Biofilm_reg_signaling"/>
</dbReference>
<feature type="domain" description="EAL" evidence="2">
    <location>
        <begin position="710"/>
        <end position="953"/>
    </location>
</feature>
<dbReference type="Gene3D" id="3.20.20.450">
    <property type="entry name" value="EAL domain"/>
    <property type="match status" value="1"/>
</dbReference>
<reference evidence="5" key="1">
    <citation type="journal article" date="2019" name="Int. J. Syst. Evol. Microbiol.">
        <title>The Global Catalogue of Microorganisms (GCM) 10K type strain sequencing project: providing services to taxonomists for standard genome sequencing and annotation.</title>
        <authorList>
            <consortium name="The Broad Institute Genomics Platform"/>
            <consortium name="The Broad Institute Genome Sequencing Center for Infectious Disease"/>
            <person name="Wu L."/>
            <person name="Ma J."/>
        </authorList>
    </citation>
    <scope>NUCLEOTIDE SEQUENCE [LARGE SCALE GENOMIC DNA]</scope>
    <source>
        <strain evidence="5">KCTC 42211</strain>
    </source>
</reference>
<evidence type="ECO:0000256" key="1">
    <source>
        <dbReference type="SAM" id="Coils"/>
    </source>
</evidence>
<dbReference type="InterPro" id="IPR029016">
    <property type="entry name" value="GAF-like_dom_sf"/>
</dbReference>
<dbReference type="InterPro" id="IPR029787">
    <property type="entry name" value="Nucleotide_cyclase"/>
</dbReference>
<dbReference type="CDD" id="cd01948">
    <property type="entry name" value="EAL"/>
    <property type="match status" value="1"/>
</dbReference>
<feature type="domain" description="GGDEF" evidence="3">
    <location>
        <begin position="568"/>
        <end position="701"/>
    </location>
</feature>
<organism evidence="4 5">
    <name type="scientific">Luteimonas notoginsengisoli</name>
    <dbReference type="NCBI Taxonomy" id="1578200"/>
    <lineage>
        <taxon>Bacteria</taxon>
        <taxon>Pseudomonadati</taxon>
        <taxon>Pseudomonadota</taxon>
        <taxon>Gammaproteobacteria</taxon>
        <taxon>Lysobacterales</taxon>
        <taxon>Lysobacteraceae</taxon>
        <taxon>Luteimonas</taxon>
    </lineage>
</organism>
<proteinExistence type="predicted"/>
<dbReference type="SUPFAM" id="SSF55781">
    <property type="entry name" value="GAF domain-like"/>
    <property type="match status" value="2"/>
</dbReference>
<dbReference type="CDD" id="cd01949">
    <property type="entry name" value="GGDEF"/>
    <property type="match status" value="1"/>
</dbReference>
<dbReference type="Gene3D" id="3.30.450.40">
    <property type="match status" value="2"/>
</dbReference>
<dbReference type="SUPFAM" id="SSF141868">
    <property type="entry name" value="EAL domain-like"/>
    <property type="match status" value="1"/>
</dbReference>
<dbReference type="SMART" id="SM00065">
    <property type="entry name" value="GAF"/>
    <property type="match status" value="2"/>
</dbReference>
<dbReference type="PROSITE" id="PS50883">
    <property type="entry name" value="EAL"/>
    <property type="match status" value="1"/>
</dbReference>
<dbReference type="Proteomes" id="UP001595724">
    <property type="component" value="Unassembled WGS sequence"/>
</dbReference>
<dbReference type="InterPro" id="IPR043128">
    <property type="entry name" value="Rev_trsase/Diguanyl_cyclase"/>
</dbReference>
<dbReference type="Pfam" id="PF00563">
    <property type="entry name" value="EAL"/>
    <property type="match status" value="1"/>
</dbReference>
<dbReference type="NCBIfam" id="TIGR00254">
    <property type="entry name" value="GGDEF"/>
    <property type="match status" value="1"/>
</dbReference>
<evidence type="ECO:0000259" key="2">
    <source>
        <dbReference type="PROSITE" id="PS50883"/>
    </source>
</evidence>
<dbReference type="Pfam" id="PF01590">
    <property type="entry name" value="GAF"/>
    <property type="match status" value="1"/>
</dbReference>
<protein>
    <submittedName>
        <fullName evidence="4">EAL domain-containing protein</fullName>
    </submittedName>
</protein>